<evidence type="ECO:0000313" key="2">
    <source>
        <dbReference type="Proteomes" id="UP001162164"/>
    </source>
</evidence>
<comment type="caution">
    <text evidence="1">The sequence shown here is derived from an EMBL/GenBank/DDBJ whole genome shotgun (WGS) entry which is preliminary data.</text>
</comment>
<dbReference type="EMBL" id="JAPWTJ010000559">
    <property type="protein sequence ID" value="KAJ8977345.1"/>
    <property type="molecule type" value="Genomic_DNA"/>
</dbReference>
<sequence>WLGNKLKPTDWSWIKRNRWRSSSLGNLRLNLPQLQSFQQYPAVAPKAVVHVADAARQASIALQYAITDEDENATYEDDLESIHSI</sequence>
<protein>
    <submittedName>
        <fullName evidence="1">Uncharacterized protein</fullName>
    </submittedName>
</protein>
<dbReference type="Proteomes" id="UP001162164">
    <property type="component" value="Unassembled WGS sequence"/>
</dbReference>
<proteinExistence type="predicted"/>
<accession>A0ABQ9JIJ5</accession>
<gene>
    <name evidence="1" type="ORF">NQ317_017759</name>
</gene>
<feature type="non-terminal residue" evidence="1">
    <location>
        <position position="1"/>
    </location>
</feature>
<keyword evidence="2" id="KW-1185">Reference proteome</keyword>
<organism evidence="1 2">
    <name type="scientific">Molorchus minor</name>
    <dbReference type="NCBI Taxonomy" id="1323400"/>
    <lineage>
        <taxon>Eukaryota</taxon>
        <taxon>Metazoa</taxon>
        <taxon>Ecdysozoa</taxon>
        <taxon>Arthropoda</taxon>
        <taxon>Hexapoda</taxon>
        <taxon>Insecta</taxon>
        <taxon>Pterygota</taxon>
        <taxon>Neoptera</taxon>
        <taxon>Endopterygota</taxon>
        <taxon>Coleoptera</taxon>
        <taxon>Polyphaga</taxon>
        <taxon>Cucujiformia</taxon>
        <taxon>Chrysomeloidea</taxon>
        <taxon>Cerambycidae</taxon>
        <taxon>Lamiinae</taxon>
        <taxon>Monochamini</taxon>
        <taxon>Molorchus</taxon>
    </lineage>
</organism>
<reference evidence="1" key="1">
    <citation type="journal article" date="2023" name="Insect Mol. Biol.">
        <title>Genome sequencing provides insights into the evolution of gene families encoding plant cell wall-degrading enzymes in longhorned beetles.</title>
        <authorList>
            <person name="Shin N.R."/>
            <person name="Okamura Y."/>
            <person name="Kirsch R."/>
            <person name="Pauchet Y."/>
        </authorList>
    </citation>
    <scope>NUCLEOTIDE SEQUENCE</scope>
    <source>
        <strain evidence="1">MMC_N1</strain>
    </source>
</reference>
<evidence type="ECO:0000313" key="1">
    <source>
        <dbReference type="EMBL" id="KAJ8977345.1"/>
    </source>
</evidence>
<name>A0ABQ9JIJ5_9CUCU</name>